<evidence type="ECO:0000256" key="3">
    <source>
        <dbReference type="ARBA" id="ARBA00022606"/>
    </source>
</evidence>
<dbReference type="InterPro" id="IPR004117">
    <property type="entry name" value="7tm6_olfct_rcpt"/>
</dbReference>
<reference evidence="11 12" key="1">
    <citation type="submission" date="2020-11" db="EMBL/GenBank/DDBJ databases">
        <authorList>
            <person name="Wallbank WR R."/>
            <person name="Pardo Diaz C."/>
            <person name="Kozak K."/>
            <person name="Martin S."/>
            <person name="Jiggins C."/>
            <person name="Moest M."/>
            <person name="Warren A I."/>
            <person name="Generalovic N T."/>
            <person name="Byers J.R.P. K."/>
            <person name="Montejo-Kovacevich G."/>
            <person name="Yen C E."/>
        </authorList>
    </citation>
    <scope>NUCLEOTIDE SEQUENCE [LARGE SCALE GENOMIC DNA]</scope>
</reference>
<dbReference type="GO" id="GO:0005549">
    <property type="term" value="F:odorant binding"/>
    <property type="evidence" value="ECO:0007669"/>
    <property type="project" value="InterPro"/>
</dbReference>
<evidence type="ECO:0000256" key="4">
    <source>
        <dbReference type="ARBA" id="ARBA00022692"/>
    </source>
</evidence>
<dbReference type="OrthoDB" id="7281178at2759"/>
<keyword evidence="8" id="KW-0675">Receptor</keyword>
<keyword evidence="5" id="KW-0552">Olfaction</keyword>
<sequence>MLEDFALDAEVFSNRLIKWQVMGLRFMGFIFARTDSFKMFHFIRGIFVTLSLLVLICSQEYLDILLMNSKPVPKRKSGHKRPELLKHVLISCIEDIVEIRFFTKEYENVSRLTLFLESSTISALVCLQLYIISKDFSSGFGIYQFWCVATIGLLWLYYWHGDEISQKSNEITKALYFFNWYEVPLPLQKDIAIFMGAAMRPITIKSSFINMNINTFFMILKTSYSYFTLLQNFVK</sequence>
<dbReference type="AlphaFoldDB" id="A0A7R8UBS1"/>
<feature type="transmembrane region" description="Helical" evidence="10">
    <location>
        <begin position="42"/>
        <end position="66"/>
    </location>
</feature>
<keyword evidence="4 10" id="KW-0812">Transmembrane</keyword>
<evidence type="ECO:0000313" key="11">
    <source>
        <dbReference type="EMBL" id="CAD7077641.1"/>
    </source>
</evidence>
<dbReference type="Proteomes" id="UP000594454">
    <property type="component" value="Chromosome 1"/>
</dbReference>
<evidence type="ECO:0000256" key="6">
    <source>
        <dbReference type="ARBA" id="ARBA00022989"/>
    </source>
</evidence>
<accession>A0A7R8UBS1</accession>
<comment type="subcellular location">
    <subcellularLocation>
        <location evidence="1">Cell membrane</location>
        <topology evidence="1">Multi-pass membrane protein</topology>
    </subcellularLocation>
</comment>
<keyword evidence="9" id="KW-0807">Transducer</keyword>
<evidence type="ECO:0000256" key="1">
    <source>
        <dbReference type="ARBA" id="ARBA00004651"/>
    </source>
</evidence>
<keyword evidence="3" id="KW-0716">Sensory transduction</keyword>
<evidence type="ECO:0000256" key="7">
    <source>
        <dbReference type="ARBA" id="ARBA00023136"/>
    </source>
</evidence>
<dbReference type="EMBL" id="LR899009">
    <property type="protein sequence ID" value="CAD7077641.1"/>
    <property type="molecule type" value="Genomic_DNA"/>
</dbReference>
<gene>
    <name evidence="11" type="ORF">HERILL_LOCUS971</name>
</gene>
<dbReference type="Pfam" id="PF02949">
    <property type="entry name" value="7tm_6"/>
    <property type="match status" value="1"/>
</dbReference>
<evidence type="ECO:0000256" key="8">
    <source>
        <dbReference type="ARBA" id="ARBA00023170"/>
    </source>
</evidence>
<dbReference type="GO" id="GO:0007165">
    <property type="term" value="P:signal transduction"/>
    <property type="evidence" value="ECO:0007669"/>
    <property type="project" value="UniProtKB-KW"/>
</dbReference>
<dbReference type="GO" id="GO:0005886">
    <property type="term" value="C:plasma membrane"/>
    <property type="evidence" value="ECO:0007669"/>
    <property type="project" value="UniProtKB-SubCell"/>
</dbReference>
<proteinExistence type="predicted"/>
<evidence type="ECO:0000256" key="2">
    <source>
        <dbReference type="ARBA" id="ARBA00022475"/>
    </source>
</evidence>
<keyword evidence="12" id="KW-1185">Reference proteome</keyword>
<keyword evidence="2" id="KW-1003">Cell membrane</keyword>
<evidence type="ECO:0000256" key="10">
    <source>
        <dbReference type="SAM" id="Phobius"/>
    </source>
</evidence>
<feature type="transmembrane region" description="Helical" evidence="10">
    <location>
        <begin position="112"/>
        <end position="132"/>
    </location>
</feature>
<name>A0A7R8UBS1_HERIL</name>
<dbReference type="PANTHER" id="PTHR21137">
    <property type="entry name" value="ODORANT RECEPTOR"/>
    <property type="match status" value="1"/>
</dbReference>
<keyword evidence="6 10" id="KW-1133">Transmembrane helix</keyword>
<evidence type="ECO:0000256" key="5">
    <source>
        <dbReference type="ARBA" id="ARBA00022725"/>
    </source>
</evidence>
<dbReference type="InParanoid" id="A0A7R8UBS1"/>
<keyword evidence="7 10" id="KW-0472">Membrane</keyword>
<organism evidence="11 12">
    <name type="scientific">Hermetia illucens</name>
    <name type="common">Black soldier fly</name>
    <dbReference type="NCBI Taxonomy" id="343691"/>
    <lineage>
        <taxon>Eukaryota</taxon>
        <taxon>Metazoa</taxon>
        <taxon>Ecdysozoa</taxon>
        <taxon>Arthropoda</taxon>
        <taxon>Hexapoda</taxon>
        <taxon>Insecta</taxon>
        <taxon>Pterygota</taxon>
        <taxon>Neoptera</taxon>
        <taxon>Endopterygota</taxon>
        <taxon>Diptera</taxon>
        <taxon>Brachycera</taxon>
        <taxon>Stratiomyomorpha</taxon>
        <taxon>Stratiomyidae</taxon>
        <taxon>Hermetiinae</taxon>
        <taxon>Hermetia</taxon>
    </lineage>
</organism>
<protein>
    <submittedName>
        <fullName evidence="11">Uncharacterized protein</fullName>
    </submittedName>
</protein>
<dbReference type="FunCoup" id="A0A7R8UBS1">
    <property type="interactions" value="15"/>
</dbReference>
<dbReference type="PANTHER" id="PTHR21137:SF40">
    <property type="entry name" value="ODORANT RECEPTOR 56A"/>
    <property type="match status" value="1"/>
</dbReference>
<dbReference type="GO" id="GO:0004984">
    <property type="term" value="F:olfactory receptor activity"/>
    <property type="evidence" value="ECO:0007669"/>
    <property type="project" value="InterPro"/>
</dbReference>
<evidence type="ECO:0000256" key="9">
    <source>
        <dbReference type="ARBA" id="ARBA00023224"/>
    </source>
</evidence>
<evidence type="ECO:0000313" key="12">
    <source>
        <dbReference type="Proteomes" id="UP000594454"/>
    </source>
</evidence>
<feature type="transmembrane region" description="Helical" evidence="10">
    <location>
        <begin position="138"/>
        <end position="159"/>
    </location>
</feature>